<keyword evidence="4" id="KW-0479">Metal-binding</keyword>
<reference evidence="8 9" key="1">
    <citation type="submission" date="2024-04" db="EMBL/GenBank/DDBJ databases">
        <title>Flavobacterium sp. DGU11 16S ribosomal RNA gene Genome sequencing and assembly.</title>
        <authorList>
            <person name="Park S."/>
        </authorList>
    </citation>
    <scope>NUCLEOTIDE SEQUENCE [LARGE SCALE GENOMIC DNA]</scope>
    <source>
        <strain evidence="8 9">DGU11</strain>
    </source>
</reference>
<organism evidence="8 9">
    <name type="scientific">Flavobacterium arundinis</name>
    <dbReference type="NCBI Taxonomy" id="3139143"/>
    <lineage>
        <taxon>Bacteria</taxon>
        <taxon>Pseudomonadati</taxon>
        <taxon>Bacteroidota</taxon>
        <taxon>Flavobacteriia</taxon>
        <taxon>Flavobacteriales</taxon>
        <taxon>Flavobacteriaceae</taxon>
        <taxon>Flavobacterium</taxon>
    </lineage>
</organism>
<evidence type="ECO:0000256" key="4">
    <source>
        <dbReference type="ARBA" id="ARBA00022723"/>
    </source>
</evidence>
<feature type="domain" description="Adenosine deaminase" evidence="7">
    <location>
        <begin position="13"/>
        <end position="354"/>
    </location>
</feature>
<dbReference type="InterPro" id="IPR006330">
    <property type="entry name" value="Ado/ade_deaminase"/>
</dbReference>
<keyword evidence="6" id="KW-0862">Zinc</keyword>
<keyword evidence="9" id="KW-1185">Reference proteome</keyword>
<evidence type="ECO:0000313" key="8">
    <source>
        <dbReference type="EMBL" id="MEL1245358.1"/>
    </source>
</evidence>
<dbReference type="InterPro" id="IPR032466">
    <property type="entry name" value="Metal_Hydrolase"/>
</dbReference>
<dbReference type="InterPro" id="IPR001365">
    <property type="entry name" value="A_deaminase_dom"/>
</dbReference>
<dbReference type="SUPFAM" id="SSF51556">
    <property type="entry name" value="Metallo-dependent hydrolases"/>
    <property type="match status" value="1"/>
</dbReference>
<comment type="cofactor">
    <cofactor evidence="1">
        <name>Zn(2+)</name>
        <dbReference type="ChEBI" id="CHEBI:29105"/>
    </cofactor>
</comment>
<evidence type="ECO:0000313" key="9">
    <source>
        <dbReference type="Proteomes" id="UP001464555"/>
    </source>
</evidence>
<dbReference type="EC" id="3.5.4.4" evidence="3"/>
<dbReference type="EMBL" id="JBBYHR010000008">
    <property type="protein sequence ID" value="MEL1245358.1"/>
    <property type="molecule type" value="Genomic_DNA"/>
</dbReference>
<name>A0ABU9HYX2_9FLAO</name>
<evidence type="ECO:0000256" key="2">
    <source>
        <dbReference type="ARBA" id="ARBA00006676"/>
    </source>
</evidence>
<dbReference type="PANTHER" id="PTHR11409">
    <property type="entry name" value="ADENOSINE DEAMINASE"/>
    <property type="match status" value="1"/>
</dbReference>
<dbReference type="Proteomes" id="UP001464555">
    <property type="component" value="Unassembled WGS sequence"/>
</dbReference>
<dbReference type="RefSeq" id="WP_341697671.1">
    <property type="nucleotide sequence ID" value="NZ_JBBYHR010000008.1"/>
</dbReference>
<evidence type="ECO:0000256" key="6">
    <source>
        <dbReference type="ARBA" id="ARBA00022833"/>
    </source>
</evidence>
<proteinExistence type="inferred from homology"/>
<dbReference type="Gene3D" id="3.20.20.140">
    <property type="entry name" value="Metal-dependent hydrolases"/>
    <property type="match status" value="1"/>
</dbReference>
<evidence type="ECO:0000256" key="3">
    <source>
        <dbReference type="ARBA" id="ARBA00012784"/>
    </source>
</evidence>
<keyword evidence="5" id="KW-0378">Hydrolase</keyword>
<evidence type="ECO:0000256" key="1">
    <source>
        <dbReference type="ARBA" id="ARBA00001947"/>
    </source>
</evidence>
<accession>A0ABU9HYX2</accession>
<protein>
    <recommendedName>
        <fullName evidence="3">adenosine deaminase</fullName>
        <ecNumber evidence="3">3.5.4.4</ecNumber>
    </recommendedName>
</protein>
<dbReference type="PANTHER" id="PTHR11409:SF43">
    <property type="entry name" value="ADENOSINE DEAMINASE"/>
    <property type="match status" value="1"/>
</dbReference>
<dbReference type="Pfam" id="PF00962">
    <property type="entry name" value="A_deaminase"/>
    <property type="match status" value="1"/>
</dbReference>
<evidence type="ECO:0000259" key="7">
    <source>
        <dbReference type="Pfam" id="PF00962"/>
    </source>
</evidence>
<comment type="caution">
    <text evidence="8">The sequence shown here is derived from an EMBL/GenBank/DDBJ whole genome shotgun (WGS) entry which is preliminary data.</text>
</comment>
<gene>
    <name evidence="8" type="ORF">AAEO56_13865</name>
</gene>
<sequence>MKEKDTFHFSKTPYAELHLHFGGSISPRMIWHKVTVDDKSDELKKEFKDFYSFQNFFDQKRNNLDDYLKMHKLVEPLQKLDRLEYFIQRLMRGAYEFENLSYIEIRHCPYGRTNKLKEEKERIAEMRVIVLKMDEYIKKYTGGGKNQYPIIIRQILCMHSQPTYSPNVNSAILDLAIEMNKLNIVHGLDIAGGEKNYSDRYDEILNNFKRAKEEKLRTTAHIFETEDTPDRMLELIQYLDRIGHGIQIPLKYPSYLPFLKQNNICLEVCPTTYFKCGTFEDYNDENFKKIFSACEKENVDIVIGTDNSGMHNVRLQTEFENLLLHEVIKYEQLNRFRQNAFEHAFGLTPVEKQIFKDDVNLTIDNGKYVLEIKI</sequence>
<evidence type="ECO:0000256" key="5">
    <source>
        <dbReference type="ARBA" id="ARBA00022801"/>
    </source>
</evidence>
<comment type="similarity">
    <text evidence="2">Belongs to the metallo-dependent hydrolases superfamily. Adenosine and AMP deaminases family.</text>
</comment>